<keyword evidence="1" id="KW-0812">Transmembrane</keyword>
<feature type="transmembrane region" description="Helical" evidence="1">
    <location>
        <begin position="33"/>
        <end position="54"/>
    </location>
</feature>
<accession>A0ABU0LIQ0</accession>
<reference evidence="2 3" key="1">
    <citation type="submission" date="2023-07" db="EMBL/GenBank/DDBJ databases">
        <title>Genomic Encyclopedia of Type Strains, Phase IV (KMG-IV): sequencing the most valuable type-strain genomes for metagenomic binning, comparative biology and taxonomic classification.</title>
        <authorList>
            <person name="Goeker M."/>
        </authorList>
    </citation>
    <scope>NUCLEOTIDE SEQUENCE [LARGE SCALE GENOMIC DNA]</scope>
    <source>
        <strain evidence="2 3">DSM 3770</strain>
    </source>
</reference>
<keyword evidence="3" id="KW-1185">Reference proteome</keyword>
<keyword evidence="1" id="KW-1133">Transmembrane helix</keyword>
<evidence type="ECO:0000313" key="3">
    <source>
        <dbReference type="Proteomes" id="UP001241747"/>
    </source>
</evidence>
<dbReference type="Proteomes" id="UP001241747">
    <property type="component" value="Unassembled WGS sequence"/>
</dbReference>
<comment type="caution">
    <text evidence="2">The sequence shown here is derived from an EMBL/GenBank/DDBJ whole genome shotgun (WGS) entry which is preliminary data.</text>
</comment>
<sequence length="417" mass="44785">MASSAVPVPEGPTPAVPRPRVSLRPGLVWVHRVAGLTTALFLLLAGLTGSLLAFHEEIDRALNPTAYDATARGLPLSPEALARAVEAGDPRRQVWYITLERQEGHAALVVAMGKADPATGAPYALTSDWFNVDPVSGAVLAERLWGECCFGPLNFIPFIYEFHHNLSLPGAIGVVFMGVVAIIWLVDGFVGLALTFPRGRPFLAKWRPAFRIKGGSTFRLNLDLHRAAGLWLFVFLILIAITSVSMNLRSEVVEPVVGLFSKVTPPPFSGPPLAQLRERTVSYDAALNAGLREAEDRGWRGPPSEIFYSPQYGIFGVAFGDHDDPMGANWLYLSGDQATPIGAMVPGAGTAGDIFMQLQFPIHSGRILGLPGRILIAAMGGLIAMLSVTGVAVWWMKRKGRKGRAAKAGRPKAVAAE</sequence>
<proteinExistence type="predicted"/>
<dbReference type="Pfam" id="PF03929">
    <property type="entry name" value="PepSY_TM"/>
    <property type="match status" value="1"/>
</dbReference>
<keyword evidence="1" id="KW-0472">Membrane</keyword>
<gene>
    <name evidence="2" type="ORF">QOZ94_003816</name>
</gene>
<name>A0ABU0LIQ0_XANAG</name>
<dbReference type="RefSeq" id="WP_237346515.1">
    <property type="nucleotide sequence ID" value="NZ_JABWGX010000020.1"/>
</dbReference>
<feature type="transmembrane region" description="Helical" evidence="1">
    <location>
        <begin position="374"/>
        <end position="395"/>
    </location>
</feature>
<protein>
    <submittedName>
        <fullName evidence="2">Iron-regulated membrane protein</fullName>
    </submittedName>
</protein>
<dbReference type="PANTHER" id="PTHR34219">
    <property type="entry name" value="IRON-REGULATED INNER MEMBRANE PROTEIN-RELATED"/>
    <property type="match status" value="1"/>
</dbReference>
<dbReference type="EMBL" id="JAUSVY010000011">
    <property type="protein sequence ID" value="MDQ0507001.1"/>
    <property type="molecule type" value="Genomic_DNA"/>
</dbReference>
<feature type="transmembrane region" description="Helical" evidence="1">
    <location>
        <begin position="171"/>
        <end position="196"/>
    </location>
</feature>
<dbReference type="InterPro" id="IPR005625">
    <property type="entry name" value="PepSY-ass_TM"/>
</dbReference>
<evidence type="ECO:0000256" key="1">
    <source>
        <dbReference type="SAM" id="Phobius"/>
    </source>
</evidence>
<evidence type="ECO:0000313" key="2">
    <source>
        <dbReference type="EMBL" id="MDQ0507001.1"/>
    </source>
</evidence>
<dbReference type="PANTHER" id="PTHR34219:SF5">
    <property type="entry name" value="BLR4505 PROTEIN"/>
    <property type="match status" value="1"/>
</dbReference>
<organism evidence="2 3">
    <name type="scientific">Xanthobacter agilis</name>
    <dbReference type="NCBI Taxonomy" id="47492"/>
    <lineage>
        <taxon>Bacteria</taxon>
        <taxon>Pseudomonadati</taxon>
        <taxon>Pseudomonadota</taxon>
        <taxon>Alphaproteobacteria</taxon>
        <taxon>Hyphomicrobiales</taxon>
        <taxon>Xanthobacteraceae</taxon>
        <taxon>Xanthobacter</taxon>
    </lineage>
</organism>
<feature type="transmembrane region" description="Helical" evidence="1">
    <location>
        <begin position="228"/>
        <end position="248"/>
    </location>
</feature>